<keyword evidence="2" id="KW-1185">Reference proteome</keyword>
<accession>K9WPA5</accession>
<dbReference type="EMBL" id="CP003630">
    <property type="protein sequence ID" value="AFZ21382.1"/>
    <property type="molecule type" value="Genomic_DNA"/>
</dbReference>
<dbReference type="STRING" id="1173027.Mic7113_5757"/>
<dbReference type="AlphaFoldDB" id="K9WPA5"/>
<dbReference type="KEGG" id="mic:Mic7113_5757"/>
<dbReference type="Proteomes" id="UP000010471">
    <property type="component" value="Chromosome"/>
</dbReference>
<proteinExistence type="predicted"/>
<evidence type="ECO:0000313" key="1">
    <source>
        <dbReference type="EMBL" id="AFZ21382.1"/>
    </source>
</evidence>
<reference evidence="1 2" key="1">
    <citation type="submission" date="2012-06" db="EMBL/GenBank/DDBJ databases">
        <title>Finished chromosome of genome of Microcoleus sp. PCC 7113.</title>
        <authorList>
            <consortium name="US DOE Joint Genome Institute"/>
            <person name="Gugger M."/>
            <person name="Coursin T."/>
            <person name="Rippka R."/>
            <person name="Tandeau De Marsac N."/>
            <person name="Huntemann M."/>
            <person name="Wei C.-L."/>
            <person name="Han J."/>
            <person name="Detter J.C."/>
            <person name="Han C."/>
            <person name="Tapia R."/>
            <person name="Chen A."/>
            <person name="Kyrpides N."/>
            <person name="Mavromatis K."/>
            <person name="Markowitz V."/>
            <person name="Szeto E."/>
            <person name="Ivanova N."/>
            <person name="Pagani I."/>
            <person name="Pati A."/>
            <person name="Goodwin L."/>
            <person name="Nordberg H.P."/>
            <person name="Cantor M.N."/>
            <person name="Hua S.X."/>
            <person name="Woyke T."/>
            <person name="Kerfeld C.A."/>
        </authorList>
    </citation>
    <scope>NUCLEOTIDE SEQUENCE [LARGE SCALE GENOMIC DNA]</scope>
    <source>
        <strain evidence="1 2">PCC 7113</strain>
    </source>
</reference>
<gene>
    <name evidence="1" type="ORF">Mic7113_5757</name>
</gene>
<sequence>MNYLSLFLLIYDQASTNSGNCWLNSENNASQGIVPGFFQIISTQF</sequence>
<protein>
    <submittedName>
        <fullName evidence="1">Uncharacterized protein</fullName>
    </submittedName>
</protein>
<name>K9WPA5_9CYAN</name>
<organism evidence="1 2">
    <name type="scientific">Allocoleopsis franciscana PCC 7113</name>
    <dbReference type="NCBI Taxonomy" id="1173027"/>
    <lineage>
        <taxon>Bacteria</taxon>
        <taxon>Bacillati</taxon>
        <taxon>Cyanobacteriota</taxon>
        <taxon>Cyanophyceae</taxon>
        <taxon>Coleofasciculales</taxon>
        <taxon>Coleofasciculaceae</taxon>
        <taxon>Allocoleopsis</taxon>
        <taxon>Allocoleopsis franciscana</taxon>
    </lineage>
</organism>
<dbReference type="HOGENOM" id="CLU_3202083_0_0_3"/>
<evidence type="ECO:0000313" key="2">
    <source>
        <dbReference type="Proteomes" id="UP000010471"/>
    </source>
</evidence>